<reference evidence="2" key="1">
    <citation type="journal article" date="2020" name="New Phytol.">
        <title>Comparative genomics reveals dynamic genome evolution in host specialist ectomycorrhizal fungi.</title>
        <authorList>
            <person name="Lofgren L.A."/>
            <person name="Nguyen N.H."/>
            <person name="Vilgalys R."/>
            <person name="Ruytinx J."/>
            <person name="Liao H.L."/>
            <person name="Branco S."/>
            <person name="Kuo A."/>
            <person name="LaButti K."/>
            <person name="Lipzen A."/>
            <person name="Andreopoulos W."/>
            <person name="Pangilinan J."/>
            <person name="Riley R."/>
            <person name="Hundley H."/>
            <person name="Na H."/>
            <person name="Barry K."/>
            <person name="Grigoriev I.V."/>
            <person name="Stajich J.E."/>
            <person name="Kennedy P.G."/>
        </authorList>
    </citation>
    <scope>NUCLEOTIDE SEQUENCE</scope>
    <source>
        <strain evidence="2">DOB743</strain>
    </source>
</reference>
<dbReference type="Proteomes" id="UP000714275">
    <property type="component" value="Unassembled WGS sequence"/>
</dbReference>
<organism evidence="2 3">
    <name type="scientific">Suillus placidus</name>
    <dbReference type="NCBI Taxonomy" id="48579"/>
    <lineage>
        <taxon>Eukaryota</taxon>
        <taxon>Fungi</taxon>
        <taxon>Dikarya</taxon>
        <taxon>Basidiomycota</taxon>
        <taxon>Agaricomycotina</taxon>
        <taxon>Agaricomycetes</taxon>
        <taxon>Agaricomycetidae</taxon>
        <taxon>Boletales</taxon>
        <taxon>Suillineae</taxon>
        <taxon>Suillaceae</taxon>
        <taxon>Suillus</taxon>
    </lineage>
</organism>
<dbReference type="EMBL" id="JABBWD010000021">
    <property type="protein sequence ID" value="KAG1777329.1"/>
    <property type="molecule type" value="Genomic_DNA"/>
</dbReference>
<evidence type="ECO:0000313" key="3">
    <source>
        <dbReference type="Proteomes" id="UP000714275"/>
    </source>
</evidence>
<sequence>MHSRSRSPTRNSSGRLPPRTLSPNCQRTHQESKRPAQDKPSFQNGAAPFGHHACALCLGRFAHNIHKCKSEFLWDNKTPTSCRRNPEGRLVNAQGLQLCYDWQCPNRCTSSSKDHVHECSGCGSTDHGAQKCPRGQEI</sequence>
<protein>
    <submittedName>
        <fullName evidence="2">Uncharacterized protein</fullName>
    </submittedName>
</protein>
<comment type="caution">
    <text evidence="2">The sequence shown here is derived from an EMBL/GenBank/DDBJ whole genome shotgun (WGS) entry which is preliminary data.</text>
</comment>
<keyword evidence="3" id="KW-1185">Reference proteome</keyword>
<feature type="region of interest" description="Disordered" evidence="1">
    <location>
        <begin position="1"/>
        <end position="44"/>
    </location>
</feature>
<accession>A0A9P7D2Q9</accession>
<evidence type="ECO:0000256" key="1">
    <source>
        <dbReference type="SAM" id="MobiDB-lite"/>
    </source>
</evidence>
<proteinExistence type="predicted"/>
<feature type="compositionally biased region" description="Basic and acidic residues" evidence="1">
    <location>
        <begin position="28"/>
        <end position="37"/>
    </location>
</feature>
<gene>
    <name evidence="2" type="ORF">EV702DRAFT_969783</name>
</gene>
<dbReference type="OrthoDB" id="2158839at2759"/>
<name>A0A9P7D2Q9_9AGAM</name>
<dbReference type="AlphaFoldDB" id="A0A9P7D2Q9"/>
<evidence type="ECO:0000313" key="2">
    <source>
        <dbReference type="EMBL" id="KAG1777329.1"/>
    </source>
</evidence>